<organism evidence="2 3">
    <name type="scientific">Aspergillus taichungensis</name>
    <dbReference type="NCBI Taxonomy" id="482145"/>
    <lineage>
        <taxon>Eukaryota</taxon>
        <taxon>Fungi</taxon>
        <taxon>Dikarya</taxon>
        <taxon>Ascomycota</taxon>
        <taxon>Pezizomycotina</taxon>
        <taxon>Eurotiomycetes</taxon>
        <taxon>Eurotiomycetidae</taxon>
        <taxon>Eurotiales</taxon>
        <taxon>Aspergillaceae</taxon>
        <taxon>Aspergillus</taxon>
        <taxon>Aspergillus subgen. Circumdati</taxon>
    </lineage>
</organism>
<dbReference type="AlphaFoldDB" id="A0A2J5HXT8"/>
<sequence length="240" mass="26949">MTISILISQSSGPIDPDNKVTWEHLEDVSTSISQSSELIDNDNKITWEHWEHLEDVSTPIFQSSGQIDTGNNITWGHLENMTSLPTPPSSNPVTPNNEEFTWGHLENMPSLPTPLRSNPVTPNNEEITWGHRGDTSAPTSLYSGPTDPDNEITWEHLEHASCCSSLYEEDDKAVMDKLVSASSASNNPEPVSNREIMQEMPLKALFLHVVAFSILCLLWLLLLIKMLRRELHLLEQNCLI</sequence>
<feature type="transmembrane region" description="Helical" evidence="1">
    <location>
        <begin position="205"/>
        <end position="224"/>
    </location>
</feature>
<evidence type="ECO:0000313" key="2">
    <source>
        <dbReference type="EMBL" id="PLN82259.1"/>
    </source>
</evidence>
<evidence type="ECO:0000256" key="1">
    <source>
        <dbReference type="SAM" id="Phobius"/>
    </source>
</evidence>
<evidence type="ECO:0000313" key="3">
    <source>
        <dbReference type="Proteomes" id="UP000235023"/>
    </source>
</evidence>
<dbReference type="EMBL" id="KZ559528">
    <property type="protein sequence ID" value="PLN82259.1"/>
    <property type="molecule type" value="Genomic_DNA"/>
</dbReference>
<keyword evidence="1" id="KW-1133">Transmembrane helix</keyword>
<reference evidence="3" key="1">
    <citation type="submission" date="2017-12" db="EMBL/GenBank/DDBJ databases">
        <authorList>
            <consortium name="DOE Joint Genome Institute"/>
            <person name="Mondo S.J."/>
            <person name="Kjaerbolling I."/>
            <person name="Vesth T.C."/>
            <person name="Frisvad J.C."/>
            <person name="Nybo J.L."/>
            <person name="Theobald S."/>
            <person name="Kuo A."/>
            <person name="Bowyer P."/>
            <person name="Matsuda Y."/>
            <person name="Lyhne E.K."/>
            <person name="Kogle M.E."/>
            <person name="Clum A."/>
            <person name="Lipzen A."/>
            <person name="Salamov A."/>
            <person name="Ngan C.Y."/>
            <person name="Daum C."/>
            <person name="Chiniquy J."/>
            <person name="Barry K."/>
            <person name="LaButti K."/>
            <person name="Haridas S."/>
            <person name="Simmons B.A."/>
            <person name="Magnuson J.K."/>
            <person name="Mortensen U.H."/>
            <person name="Larsen T.O."/>
            <person name="Grigoriev I.V."/>
            <person name="Baker S.E."/>
            <person name="Andersen M.R."/>
            <person name="Nordberg H.P."/>
            <person name="Cantor M.N."/>
            <person name="Hua S.X."/>
        </authorList>
    </citation>
    <scope>NUCLEOTIDE SEQUENCE [LARGE SCALE GENOMIC DNA]</scope>
    <source>
        <strain evidence="3">IBT 19404</strain>
    </source>
</reference>
<keyword evidence="3" id="KW-1185">Reference proteome</keyword>
<dbReference type="OrthoDB" id="4503212at2759"/>
<keyword evidence="1" id="KW-0472">Membrane</keyword>
<proteinExistence type="predicted"/>
<accession>A0A2J5HXT8</accession>
<dbReference type="Proteomes" id="UP000235023">
    <property type="component" value="Unassembled WGS sequence"/>
</dbReference>
<name>A0A2J5HXT8_9EURO</name>
<protein>
    <submittedName>
        <fullName evidence="2">Uncharacterized protein</fullName>
    </submittedName>
</protein>
<keyword evidence="1" id="KW-0812">Transmembrane</keyword>
<gene>
    <name evidence="2" type="ORF">BDW42DRAFT_81459</name>
</gene>